<evidence type="ECO:0000313" key="4">
    <source>
        <dbReference type="EMBL" id="GAA2623655.1"/>
    </source>
</evidence>
<dbReference type="InterPro" id="IPR051448">
    <property type="entry name" value="CdaR-like_regulators"/>
</dbReference>
<dbReference type="PANTHER" id="PTHR33744">
    <property type="entry name" value="CARBOHYDRATE DIACID REGULATOR"/>
    <property type="match status" value="1"/>
</dbReference>
<protein>
    <submittedName>
        <fullName evidence="4">PucR family transcriptional regulator</fullName>
    </submittedName>
</protein>
<dbReference type="InterPro" id="IPR025736">
    <property type="entry name" value="PucR_C-HTH_dom"/>
</dbReference>
<feature type="region of interest" description="Disordered" evidence="1">
    <location>
        <begin position="494"/>
        <end position="523"/>
    </location>
</feature>
<dbReference type="Gene3D" id="1.10.10.2840">
    <property type="entry name" value="PucR C-terminal helix-turn-helix domain"/>
    <property type="match status" value="1"/>
</dbReference>
<comment type="caution">
    <text evidence="4">The sequence shown here is derived from an EMBL/GenBank/DDBJ whole genome shotgun (WGS) entry which is preliminary data.</text>
</comment>
<dbReference type="Pfam" id="PF07905">
    <property type="entry name" value="PucR"/>
    <property type="match status" value="1"/>
</dbReference>
<dbReference type="RefSeq" id="WP_344387646.1">
    <property type="nucleotide sequence ID" value="NZ_BAAASJ010000011.1"/>
</dbReference>
<evidence type="ECO:0000259" key="2">
    <source>
        <dbReference type="Pfam" id="PF07905"/>
    </source>
</evidence>
<keyword evidence="5" id="KW-1185">Reference proteome</keyword>
<name>A0ABP6CR13_9ACTN</name>
<sequence length="523" mass="56493">MTLTLRELLAIPQITNKVLAGSAGLDRPVVWAHACEMPAPWDWVGEGELLMSIGHCVPADESGQARFVRHLAEAGLCGVALGDYPPMPRLSQAMLDTADDLGFPVLLTAHDTPFSVVARAVATANQHSELQRLWQLSRLNVAVGSPGRKGNESLLDRVAKELGHAVFVVDARHGTEILTGKERLEKRVAHAIVQGVESNLQRLPARLHLDLGDASCTCFPVPSSRPAMLVIPDRTGNRIDPFAVLHLASLIAVEVERLTMERENLKRAARQLFSQLIEGRVDSDSAARQLRQHGIVQKSLTVAALHEDEWDVSDVLSYHGIAHLATTAGDVVLVLVEAAQGGDLPAVLGAETPVGTSSVVHVLSHIPDATREARWALQAARSQGGGHVDYAAEHPLFLPRTVTEAQNAARSVLGAVIDYDSAHRTELIRSLEVYLACDRSWKKAAEVLSIHKQTLGSRLAKIEQLTGRSLGTTQDVAECWMALLALRTVVQETQTPSRPVSGAAPEALTPRRRTGRPATPGRP</sequence>
<organism evidence="4 5">
    <name type="scientific">Streptomyces vastus</name>
    <dbReference type="NCBI Taxonomy" id="285451"/>
    <lineage>
        <taxon>Bacteria</taxon>
        <taxon>Bacillati</taxon>
        <taxon>Actinomycetota</taxon>
        <taxon>Actinomycetes</taxon>
        <taxon>Kitasatosporales</taxon>
        <taxon>Streptomycetaceae</taxon>
        <taxon>Streptomyces</taxon>
    </lineage>
</organism>
<dbReference type="PANTHER" id="PTHR33744:SF1">
    <property type="entry name" value="DNA-BINDING TRANSCRIPTIONAL ACTIVATOR ADER"/>
    <property type="match status" value="1"/>
</dbReference>
<dbReference type="InterPro" id="IPR042070">
    <property type="entry name" value="PucR_C-HTH_sf"/>
</dbReference>
<dbReference type="InterPro" id="IPR012914">
    <property type="entry name" value="PucR_dom"/>
</dbReference>
<evidence type="ECO:0000259" key="3">
    <source>
        <dbReference type="Pfam" id="PF13556"/>
    </source>
</evidence>
<gene>
    <name evidence="4" type="ORF">GCM10010307_09220</name>
</gene>
<dbReference type="Proteomes" id="UP001500151">
    <property type="component" value="Unassembled WGS sequence"/>
</dbReference>
<feature type="domain" description="PucR C-terminal helix-turn-helix" evidence="3">
    <location>
        <begin position="427"/>
        <end position="485"/>
    </location>
</feature>
<reference evidence="5" key="1">
    <citation type="journal article" date="2019" name="Int. J. Syst. Evol. Microbiol.">
        <title>The Global Catalogue of Microorganisms (GCM) 10K type strain sequencing project: providing services to taxonomists for standard genome sequencing and annotation.</title>
        <authorList>
            <consortium name="The Broad Institute Genomics Platform"/>
            <consortium name="The Broad Institute Genome Sequencing Center for Infectious Disease"/>
            <person name="Wu L."/>
            <person name="Ma J."/>
        </authorList>
    </citation>
    <scope>NUCLEOTIDE SEQUENCE [LARGE SCALE GENOMIC DNA]</scope>
    <source>
        <strain evidence="5">JCM 4524</strain>
    </source>
</reference>
<proteinExistence type="predicted"/>
<accession>A0ABP6CR13</accession>
<evidence type="ECO:0000256" key="1">
    <source>
        <dbReference type="SAM" id="MobiDB-lite"/>
    </source>
</evidence>
<evidence type="ECO:0000313" key="5">
    <source>
        <dbReference type="Proteomes" id="UP001500151"/>
    </source>
</evidence>
<dbReference type="Pfam" id="PF13556">
    <property type="entry name" value="HTH_30"/>
    <property type="match status" value="1"/>
</dbReference>
<feature type="domain" description="Purine catabolism PurC-like" evidence="2">
    <location>
        <begin position="7"/>
        <end position="123"/>
    </location>
</feature>
<dbReference type="EMBL" id="BAAASJ010000011">
    <property type="protein sequence ID" value="GAA2623655.1"/>
    <property type="molecule type" value="Genomic_DNA"/>
</dbReference>